<dbReference type="InterPro" id="IPR017850">
    <property type="entry name" value="Alkaline_phosphatase_core_sf"/>
</dbReference>
<organism evidence="5 6">
    <name type="scientific">Halostagnicola larsenii XH-48</name>
    <dbReference type="NCBI Taxonomy" id="797299"/>
    <lineage>
        <taxon>Archaea</taxon>
        <taxon>Methanobacteriati</taxon>
        <taxon>Methanobacteriota</taxon>
        <taxon>Stenosarchaea group</taxon>
        <taxon>Halobacteria</taxon>
        <taxon>Halobacteriales</taxon>
        <taxon>Natrialbaceae</taxon>
        <taxon>Halostagnicola</taxon>
    </lineage>
</organism>
<dbReference type="Pfam" id="PF00884">
    <property type="entry name" value="Sulfatase"/>
    <property type="match status" value="1"/>
</dbReference>
<geneLocation type="plasmid" evidence="6">
    <name>2</name>
</geneLocation>
<dbReference type="KEGG" id="hlr:HALLA_01810"/>
<keyword evidence="1" id="KW-0479">Metal-binding</keyword>
<accession>W0JTZ8</accession>
<evidence type="ECO:0000313" key="5">
    <source>
        <dbReference type="EMBL" id="AHG02064.1"/>
    </source>
</evidence>
<dbReference type="PANTHER" id="PTHR45953:SF1">
    <property type="entry name" value="IDURONATE 2-SULFATASE"/>
    <property type="match status" value="1"/>
</dbReference>
<dbReference type="Proteomes" id="UP000019024">
    <property type="component" value="Plasmid unnamed2"/>
</dbReference>
<dbReference type="HOGENOM" id="CLU_006332_9_2_2"/>
<gene>
    <name evidence="5" type="ORF">HALLA_01810</name>
</gene>
<dbReference type="PANTHER" id="PTHR45953">
    <property type="entry name" value="IDURONATE 2-SULFATASE"/>
    <property type="match status" value="1"/>
</dbReference>
<feature type="domain" description="Sulfatase N-terminal" evidence="4">
    <location>
        <begin position="22"/>
        <end position="378"/>
    </location>
</feature>
<keyword evidence="2" id="KW-0378">Hydrolase</keyword>
<keyword evidence="5" id="KW-0614">Plasmid</keyword>
<dbReference type="GO" id="GO:0008484">
    <property type="term" value="F:sulfuric ester hydrolase activity"/>
    <property type="evidence" value="ECO:0007669"/>
    <property type="project" value="TreeGrafter"/>
</dbReference>
<dbReference type="EMBL" id="CP007057">
    <property type="protein sequence ID" value="AHG02064.1"/>
    <property type="molecule type" value="Genomic_DNA"/>
</dbReference>
<dbReference type="SUPFAM" id="SSF53649">
    <property type="entry name" value="Alkaline phosphatase-like"/>
    <property type="match status" value="1"/>
</dbReference>
<sequence>MIRSTEATFIEGRKNHGMASQPNILLIMADQHRGDAIGADPHCPTDSEGYPFVHTPELDNLVERGALFSRAYVPAPICVPARQSLWSGQTPATTGATNWYGHPWEFEHTLAGELTDAGYQTHLVGKTHSHPRGNHVGFERMGPTHVGASLRDDGYAEWLRDRSGGAYDKHTGGLESNTWTARPSHVPEHEHPTTWTTTKALEFLDERDEDRPFFLTVSYQRPHPPFDPPRAFWEMYADRDLPTPVVGEWVDDAFGDEIPTYPPTDAWIADLSPHEIDRARAAYYGLVTQIDFQVTRLFEAMWREFGVLDDTLVVYTSDHGEMLGDHHLWRKGFPFEGSARVPLLMQFPDGCDYPTERVIDRPVGLEDVMPTLLDVAGVDVPASVEGRSLLSLVEDPHADWRPYYHGELGPSWTPEDATQYLVDDEYKYAWNPHTGDEFLFDVAEDRREKTNLAVSSDNEDLLAAYRSKLARHLEGREEGFSDGETLRTVGLDAWDGMETP</sequence>
<dbReference type="PATRIC" id="fig|797299.3.peg.3747"/>
<evidence type="ECO:0000256" key="2">
    <source>
        <dbReference type="ARBA" id="ARBA00022801"/>
    </source>
</evidence>
<dbReference type="GO" id="GO:0046872">
    <property type="term" value="F:metal ion binding"/>
    <property type="evidence" value="ECO:0007669"/>
    <property type="project" value="UniProtKB-KW"/>
</dbReference>
<dbReference type="eggNOG" id="arCOG02785">
    <property type="taxonomic scope" value="Archaea"/>
</dbReference>
<protein>
    <recommendedName>
        <fullName evidence="4">Sulfatase N-terminal domain-containing protein</fullName>
    </recommendedName>
</protein>
<keyword evidence="6" id="KW-1185">Reference proteome</keyword>
<evidence type="ECO:0000256" key="1">
    <source>
        <dbReference type="ARBA" id="ARBA00022723"/>
    </source>
</evidence>
<proteinExistence type="predicted"/>
<dbReference type="Gene3D" id="3.40.720.10">
    <property type="entry name" value="Alkaline Phosphatase, subunit A"/>
    <property type="match status" value="1"/>
</dbReference>
<evidence type="ECO:0000256" key="3">
    <source>
        <dbReference type="SAM" id="MobiDB-lite"/>
    </source>
</evidence>
<evidence type="ECO:0000313" key="6">
    <source>
        <dbReference type="Proteomes" id="UP000019024"/>
    </source>
</evidence>
<evidence type="ECO:0000259" key="4">
    <source>
        <dbReference type="Pfam" id="PF00884"/>
    </source>
</evidence>
<dbReference type="AlphaFoldDB" id="W0JTZ8"/>
<name>W0JTZ8_9EURY</name>
<reference evidence="5 6" key="1">
    <citation type="submission" date="2014-01" db="EMBL/GenBank/DDBJ databases">
        <authorList>
            <consortium name="DOE Joint Genome Institute"/>
            <person name="Anderson I."/>
            <person name="Huntemann M."/>
            <person name="Han J."/>
            <person name="Chen A."/>
            <person name="Kyrpides N."/>
            <person name="Mavromatis K."/>
            <person name="Markowitz V."/>
            <person name="Palaniappan K."/>
            <person name="Ivanova N."/>
            <person name="Schaumberg A."/>
            <person name="Pati A."/>
            <person name="Liolios K."/>
            <person name="Nordberg H.P."/>
            <person name="Cantor M.N."/>
            <person name="Hua S.X."/>
            <person name="Woyke T."/>
        </authorList>
    </citation>
    <scope>NUCLEOTIDE SEQUENCE [LARGE SCALE GENOMIC DNA]</scope>
    <source>
        <strain evidence="5 6">XH-48</strain>
        <plasmid evidence="6">2</plasmid>
    </source>
</reference>
<feature type="region of interest" description="Disordered" evidence="3">
    <location>
        <begin position="169"/>
        <end position="193"/>
    </location>
</feature>
<dbReference type="GO" id="GO:0005737">
    <property type="term" value="C:cytoplasm"/>
    <property type="evidence" value="ECO:0007669"/>
    <property type="project" value="TreeGrafter"/>
</dbReference>
<dbReference type="InterPro" id="IPR000917">
    <property type="entry name" value="Sulfatase_N"/>
</dbReference>